<dbReference type="Proteomes" id="UP000298061">
    <property type="component" value="Unassembled WGS sequence"/>
</dbReference>
<organism evidence="1 2">
    <name type="scientific">Hericium alpestre</name>
    <dbReference type="NCBI Taxonomy" id="135208"/>
    <lineage>
        <taxon>Eukaryota</taxon>
        <taxon>Fungi</taxon>
        <taxon>Dikarya</taxon>
        <taxon>Basidiomycota</taxon>
        <taxon>Agaricomycotina</taxon>
        <taxon>Agaricomycetes</taxon>
        <taxon>Russulales</taxon>
        <taxon>Hericiaceae</taxon>
        <taxon>Hericium</taxon>
    </lineage>
</organism>
<reference evidence="1 2" key="1">
    <citation type="submission" date="2019-02" db="EMBL/GenBank/DDBJ databases">
        <title>Genome sequencing of the rare red list fungi Hericium alpestre (H. flagellum).</title>
        <authorList>
            <person name="Buettner E."/>
            <person name="Kellner H."/>
        </authorList>
    </citation>
    <scope>NUCLEOTIDE SEQUENCE [LARGE SCALE GENOMIC DNA]</scope>
    <source>
        <strain evidence="1 2">DSM 108284</strain>
    </source>
</reference>
<name>A0A4Y9ZL44_9AGAM</name>
<evidence type="ECO:0000313" key="2">
    <source>
        <dbReference type="Proteomes" id="UP000298061"/>
    </source>
</evidence>
<dbReference type="EMBL" id="SFCI01001955">
    <property type="protein sequence ID" value="TFY74663.1"/>
    <property type="molecule type" value="Genomic_DNA"/>
</dbReference>
<accession>A0A4Y9ZL44</accession>
<comment type="caution">
    <text evidence="1">The sequence shown here is derived from an EMBL/GenBank/DDBJ whole genome shotgun (WGS) entry which is preliminary data.</text>
</comment>
<dbReference type="AlphaFoldDB" id="A0A4Y9ZL44"/>
<gene>
    <name evidence="1" type="ORF">EWM64_g9349</name>
</gene>
<proteinExistence type="predicted"/>
<sequence>MYCDEPFCTEAPAVLAGIIIHSHTIAKKKVLCVDIAMQYALLRQNHMR</sequence>
<keyword evidence="2" id="KW-1185">Reference proteome</keyword>
<protein>
    <submittedName>
        <fullName evidence="1">Uncharacterized protein</fullName>
    </submittedName>
</protein>
<evidence type="ECO:0000313" key="1">
    <source>
        <dbReference type="EMBL" id="TFY74663.1"/>
    </source>
</evidence>